<dbReference type="eggNOG" id="arCOG00933">
    <property type="taxonomic scope" value="Archaea"/>
</dbReference>
<dbReference type="InterPro" id="IPR034474">
    <property type="entry name" value="Methyltransferase_Class_D"/>
</dbReference>
<evidence type="ECO:0000256" key="1">
    <source>
        <dbReference type="ARBA" id="ARBA00022691"/>
    </source>
</evidence>
<dbReference type="SUPFAM" id="SSF102114">
    <property type="entry name" value="Radical SAM enzymes"/>
    <property type="match status" value="1"/>
</dbReference>
<organism evidence="6 7">
    <name type="scientific">Methanocaldococcus infernus (strain DSM 11812 / JCM 15783 / ME)</name>
    <dbReference type="NCBI Taxonomy" id="573063"/>
    <lineage>
        <taxon>Archaea</taxon>
        <taxon>Methanobacteriati</taxon>
        <taxon>Methanobacteriota</taxon>
        <taxon>Methanomada group</taxon>
        <taxon>Methanococci</taxon>
        <taxon>Methanococcales</taxon>
        <taxon>Methanocaldococcaceae</taxon>
        <taxon>Methanocaldococcus</taxon>
    </lineage>
</organism>
<dbReference type="PANTHER" id="PTHR43306:SF1">
    <property type="entry name" value="7,8-DIHYDRO-6-HYDROXYMETHYLPTERIN DIMETHYLTRANSFERASE"/>
    <property type="match status" value="1"/>
</dbReference>
<sequence length="494" mass="57153">MKTLSICPICHKRIPAEIYEEDGKIWIKKRCEEHGEFKDIYWGDSNLYKKALKYWFDNKVKVYQSETKDGCPFDCGLCPSHRTTTILANIDVTNRCNLNCPICFANANKTGKVYEPSFEEIKKMMEILRSEEPPTPAIQFAGGEPTVREDLPELIKLAREMGFLQVQIATNGIRLKNLDYLRKLKEVKLSTIYLQFDGVTEKPYLEARGKNLLPLKKKVIENCRKVDFRSVVLVPTLVRGINDEEVGDIIRYAIDNVDVVRGINFQPVSFTGRINEEERLKWRITIPDFIKLVEEQTEFLDREDFYPVPSVAKLSALASKLTEVERPTLSCHPCCGVASYLIINKEKNKVVPLTKVVDIDGFLEDVEDLIEKLEEKKMSKLIVKGELLKDLIKHIDLKKLDDIGYKRLAELILNIIRGDYNSLVKFHYNVVMVGCMHFMDPYNFDIQRVSRCAIHYALPDGKIIPFCSFNTLYREEYEEKYSVPIKEWKHAKGM</sequence>
<name>D5VRE2_METIM</name>
<dbReference type="KEGG" id="mif:Metin_0475"/>
<keyword evidence="4" id="KW-0411">Iron-sulfur</keyword>
<dbReference type="RefSeq" id="WP_013099891.1">
    <property type="nucleotide sequence ID" value="NC_014122.1"/>
</dbReference>
<keyword evidence="1" id="KW-0949">S-adenosyl-L-methionine</keyword>
<dbReference type="SFLD" id="SFLDG01067">
    <property type="entry name" value="SPASM/twitch_domain_containing"/>
    <property type="match status" value="1"/>
</dbReference>
<dbReference type="GO" id="GO:0008168">
    <property type="term" value="F:methyltransferase activity"/>
    <property type="evidence" value="ECO:0007669"/>
    <property type="project" value="InterPro"/>
</dbReference>
<evidence type="ECO:0000259" key="5">
    <source>
        <dbReference type="PROSITE" id="PS51918"/>
    </source>
</evidence>
<evidence type="ECO:0000313" key="6">
    <source>
        <dbReference type="EMBL" id="ADG13145.1"/>
    </source>
</evidence>
<dbReference type="NCBIfam" id="NF045702">
    <property type="entry name" value="rSAM_GDGT_ether"/>
    <property type="match status" value="1"/>
</dbReference>
<dbReference type="Gene3D" id="3.20.20.70">
    <property type="entry name" value="Aldolase class I"/>
    <property type="match status" value="1"/>
</dbReference>
<dbReference type="InterPro" id="IPR034471">
    <property type="entry name" value="GDGT/MA_synthase"/>
</dbReference>
<dbReference type="InterPro" id="IPR007197">
    <property type="entry name" value="rSAM"/>
</dbReference>
<protein>
    <submittedName>
        <fullName evidence="6">Radical SAM domain protein</fullName>
    </submittedName>
</protein>
<dbReference type="InterPro" id="IPR013785">
    <property type="entry name" value="Aldolase_TIM"/>
</dbReference>
<dbReference type="GO" id="GO:0046872">
    <property type="term" value="F:metal ion binding"/>
    <property type="evidence" value="ECO:0007669"/>
    <property type="project" value="UniProtKB-KW"/>
</dbReference>
<dbReference type="HOGENOM" id="CLU_023791_0_0_2"/>
<dbReference type="PANTHER" id="PTHR43306">
    <property type="entry name" value="7,8-DIHYDRO-6-HYDROXYMETHYLPTERIN DIMETHYLTRANSFERASE"/>
    <property type="match status" value="1"/>
</dbReference>
<proteinExistence type="predicted"/>
<keyword evidence="2" id="KW-0479">Metal-binding</keyword>
<evidence type="ECO:0000313" key="7">
    <source>
        <dbReference type="Proteomes" id="UP000002061"/>
    </source>
</evidence>
<dbReference type="OrthoDB" id="49555at2157"/>
<feature type="domain" description="Radical SAM core" evidence="5">
    <location>
        <begin position="82"/>
        <end position="302"/>
    </location>
</feature>
<evidence type="ECO:0000256" key="2">
    <source>
        <dbReference type="ARBA" id="ARBA00022723"/>
    </source>
</evidence>
<dbReference type="STRING" id="573063.Metin_0475"/>
<dbReference type="GO" id="GO:0051539">
    <property type="term" value="F:4 iron, 4 sulfur cluster binding"/>
    <property type="evidence" value="ECO:0007669"/>
    <property type="project" value="InterPro"/>
</dbReference>
<gene>
    <name evidence="6" type="ordered locus">Metin_0475</name>
</gene>
<dbReference type="Proteomes" id="UP000002061">
    <property type="component" value="Chromosome"/>
</dbReference>
<dbReference type="SFLD" id="SFLDF00385">
    <property type="entry name" value="7_8-dihydro-6-hydroxymethylpte"/>
    <property type="match status" value="1"/>
</dbReference>
<keyword evidence="3" id="KW-0408">Iron</keyword>
<dbReference type="InterPro" id="IPR056488">
    <property type="entry name" value="Zn_ribbon_HMPTM"/>
</dbReference>
<dbReference type="AlphaFoldDB" id="D5VRE2"/>
<dbReference type="CDD" id="cd01335">
    <property type="entry name" value="Radical_SAM"/>
    <property type="match status" value="1"/>
</dbReference>
<dbReference type="InterPro" id="IPR058240">
    <property type="entry name" value="rSAM_sf"/>
</dbReference>
<dbReference type="EMBL" id="CP002009">
    <property type="protein sequence ID" value="ADG13145.1"/>
    <property type="molecule type" value="Genomic_DNA"/>
</dbReference>
<dbReference type="GeneID" id="9131480"/>
<dbReference type="PROSITE" id="PS51918">
    <property type="entry name" value="RADICAL_SAM"/>
    <property type="match status" value="1"/>
</dbReference>
<accession>D5VRE2</accession>
<evidence type="ECO:0000256" key="4">
    <source>
        <dbReference type="ARBA" id="ARBA00023014"/>
    </source>
</evidence>
<dbReference type="SFLD" id="SFLDS00029">
    <property type="entry name" value="Radical_SAM"/>
    <property type="match status" value="1"/>
</dbReference>
<reference evidence="6" key="1">
    <citation type="submission" date="2010-04" db="EMBL/GenBank/DDBJ databases">
        <title>Complete sequence of Methanocaldococcus infernus ME.</title>
        <authorList>
            <consortium name="US DOE Joint Genome Institute"/>
            <person name="Lucas S."/>
            <person name="Copeland A."/>
            <person name="Lapidus A."/>
            <person name="Cheng J.-F."/>
            <person name="Bruce D."/>
            <person name="Goodwin L."/>
            <person name="Pitluck S."/>
            <person name="Munk A.C."/>
            <person name="Detter J.C."/>
            <person name="Han C."/>
            <person name="Tapia R."/>
            <person name="Land M."/>
            <person name="Hauser L."/>
            <person name="Kyrpides N."/>
            <person name="Mikhailova N."/>
            <person name="Sieprawska-Lupa M."/>
            <person name="Whitman W.B."/>
            <person name="Woyke T."/>
        </authorList>
    </citation>
    <scope>NUCLEOTIDE SEQUENCE [LARGE SCALE GENOMIC DNA]</scope>
    <source>
        <strain evidence="6">ME</strain>
    </source>
</reference>
<dbReference type="SFLD" id="SFLDG01100">
    <property type="entry name" value="methyltransferase_(Class_D)"/>
    <property type="match status" value="1"/>
</dbReference>
<dbReference type="Pfam" id="PF23545">
    <property type="entry name" value="Zn_ribbon_HMPTM"/>
    <property type="match status" value="1"/>
</dbReference>
<evidence type="ECO:0000256" key="3">
    <source>
        <dbReference type="ARBA" id="ARBA00023004"/>
    </source>
</evidence>
<dbReference type="Pfam" id="PF04055">
    <property type="entry name" value="Radical_SAM"/>
    <property type="match status" value="1"/>
</dbReference>
<keyword evidence="7" id="KW-1185">Reference proteome</keyword>